<evidence type="ECO:0000313" key="2">
    <source>
        <dbReference type="Proteomes" id="UP001458880"/>
    </source>
</evidence>
<comment type="caution">
    <text evidence="1">The sequence shown here is derived from an EMBL/GenBank/DDBJ whole genome shotgun (WGS) entry which is preliminary data.</text>
</comment>
<reference evidence="1 2" key="1">
    <citation type="journal article" date="2024" name="BMC Genomics">
        <title>De novo assembly and annotation of Popillia japonica's genome with initial clues to its potential as an invasive pest.</title>
        <authorList>
            <person name="Cucini C."/>
            <person name="Boschi S."/>
            <person name="Funari R."/>
            <person name="Cardaioli E."/>
            <person name="Iannotti N."/>
            <person name="Marturano G."/>
            <person name="Paoli F."/>
            <person name="Bruttini M."/>
            <person name="Carapelli A."/>
            <person name="Frati F."/>
            <person name="Nardi F."/>
        </authorList>
    </citation>
    <scope>NUCLEOTIDE SEQUENCE [LARGE SCALE GENOMIC DNA]</scope>
    <source>
        <strain evidence="1">DMR45628</strain>
    </source>
</reference>
<evidence type="ECO:0000313" key="1">
    <source>
        <dbReference type="EMBL" id="KAK9721971.1"/>
    </source>
</evidence>
<dbReference type="AlphaFoldDB" id="A0AAW1KMH3"/>
<protein>
    <recommendedName>
        <fullName evidence="3">C2H2-type domain-containing protein</fullName>
    </recommendedName>
</protein>
<organism evidence="1 2">
    <name type="scientific">Popillia japonica</name>
    <name type="common">Japanese beetle</name>
    <dbReference type="NCBI Taxonomy" id="7064"/>
    <lineage>
        <taxon>Eukaryota</taxon>
        <taxon>Metazoa</taxon>
        <taxon>Ecdysozoa</taxon>
        <taxon>Arthropoda</taxon>
        <taxon>Hexapoda</taxon>
        <taxon>Insecta</taxon>
        <taxon>Pterygota</taxon>
        <taxon>Neoptera</taxon>
        <taxon>Endopterygota</taxon>
        <taxon>Coleoptera</taxon>
        <taxon>Polyphaga</taxon>
        <taxon>Scarabaeiformia</taxon>
        <taxon>Scarabaeidae</taxon>
        <taxon>Rutelinae</taxon>
        <taxon>Popillia</taxon>
    </lineage>
</organism>
<gene>
    <name evidence="1" type="ORF">QE152_g19896</name>
</gene>
<keyword evidence="2" id="KW-1185">Reference proteome</keyword>
<accession>A0AAW1KMH3</accession>
<evidence type="ECO:0008006" key="3">
    <source>
        <dbReference type="Google" id="ProtNLM"/>
    </source>
</evidence>
<sequence>MSKPSMNVLHECLFCMKWSGNLEELRQHLEGNHTEFQLYPTGEDSQNLFILPNSIERKFKYFVVEDALFIFSQTYSEEGELIRILVEYVGDGRGGENYAYKILIRSKSCAYRGNDYTEFCTNSLLPFEMSRSLLESYDEPVISLEVVNLKL</sequence>
<proteinExistence type="predicted"/>
<name>A0AAW1KMH3_POPJA</name>
<dbReference type="EMBL" id="JASPKY010000193">
    <property type="protein sequence ID" value="KAK9721971.1"/>
    <property type="molecule type" value="Genomic_DNA"/>
</dbReference>
<dbReference type="Proteomes" id="UP001458880">
    <property type="component" value="Unassembled WGS sequence"/>
</dbReference>